<protein>
    <recommendedName>
        <fullName evidence="5">DUF3043 family protein</fullName>
    </recommendedName>
</protein>
<feature type="compositionally biased region" description="Basic and acidic residues" evidence="1">
    <location>
        <begin position="31"/>
        <end position="52"/>
    </location>
</feature>
<dbReference type="AlphaFoldDB" id="A0A2A9CVD4"/>
<comment type="caution">
    <text evidence="3">The sequence shown here is derived from an EMBL/GenBank/DDBJ whole genome shotgun (WGS) entry which is preliminary data.</text>
</comment>
<feature type="transmembrane region" description="Helical" evidence="2">
    <location>
        <begin position="125"/>
        <end position="149"/>
    </location>
</feature>
<gene>
    <name evidence="3" type="ORF">ATK74_2163</name>
</gene>
<evidence type="ECO:0000256" key="2">
    <source>
        <dbReference type="SAM" id="Phobius"/>
    </source>
</evidence>
<sequence>MGLFRPYERSEEAAEPTSTDAGAAPQAAQPAKKDAPTPSRKEAEAARRERLHPSLTPAQQRKADRQAQAAARQRSFVEADNEPGRVLMRDFIDSRKGFAQWSMPALMISLAVSLALVYVNTQLATIAAFLPYVVIFAIIGDLFLMWAGYKKLHAQRLPRVPLKGLLAYGINRSINFRRFRVPAARVKPGDEI</sequence>
<dbReference type="EMBL" id="PDJC01000001">
    <property type="protein sequence ID" value="PFG17590.1"/>
    <property type="molecule type" value="Genomic_DNA"/>
</dbReference>
<evidence type="ECO:0008006" key="5">
    <source>
        <dbReference type="Google" id="ProtNLM"/>
    </source>
</evidence>
<keyword evidence="4" id="KW-1185">Reference proteome</keyword>
<evidence type="ECO:0000256" key="1">
    <source>
        <dbReference type="SAM" id="MobiDB-lite"/>
    </source>
</evidence>
<dbReference type="InterPro" id="IPR021403">
    <property type="entry name" value="DUF3043"/>
</dbReference>
<evidence type="ECO:0000313" key="3">
    <source>
        <dbReference type="EMBL" id="PFG17590.1"/>
    </source>
</evidence>
<keyword evidence="2" id="KW-0472">Membrane</keyword>
<organism evidence="3 4">
    <name type="scientific">Propionicimonas paludicola</name>
    <dbReference type="NCBI Taxonomy" id="185243"/>
    <lineage>
        <taxon>Bacteria</taxon>
        <taxon>Bacillati</taxon>
        <taxon>Actinomycetota</taxon>
        <taxon>Actinomycetes</taxon>
        <taxon>Propionibacteriales</taxon>
        <taxon>Nocardioidaceae</taxon>
        <taxon>Propionicimonas</taxon>
    </lineage>
</organism>
<dbReference type="Proteomes" id="UP000226079">
    <property type="component" value="Unassembled WGS sequence"/>
</dbReference>
<feature type="transmembrane region" description="Helical" evidence="2">
    <location>
        <begin position="98"/>
        <end position="119"/>
    </location>
</feature>
<dbReference type="Pfam" id="PF11241">
    <property type="entry name" value="DUF3043"/>
    <property type="match status" value="1"/>
</dbReference>
<reference evidence="3 4" key="1">
    <citation type="submission" date="2017-10" db="EMBL/GenBank/DDBJ databases">
        <title>Sequencing the genomes of 1000 actinobacteria strains.</title>
        <authorList>
            <person name="Klenk H.-P."/>
        </authorList>
    </citation>
    <scope>NUCLEOTIDE SEQUENCE [LARGE SCALE GENOMIC DNA]</scope>
    <source>
        <strain evidence="3 4">DSM 15597</strain>
    </source>
</reference>
<dbReference type="RefSeq" id="WP_169923819.1">
    <property type="nucleotide sequence ID" value="NZ_PDJC01000001.1"/>
</dbReference>
<accession>A0A2A9CVD4</accession>
<feature type="compositionally biased region" description="Basic and acidic residues" evidence="1">
    <location>
        <begin position="1"/>
        <end position="12"/>
    </location>
</feature>
<feature type="compositionally biased region" description="Low complexity" evidence="1">
    <location>
        <begin position="19"/>
        <end position="30"/>
    </location>
</feature>
<keyword evidence="2" id="KW-1133">Transmembrane helix</keyword>
<evidence type="ECO:0000313" key="4">
    <source>
        <dbReference type="Proteomes" id="UP000226079"/>
    </source>
</evidence>
<keyword evidence="2" id="KW-0812">Transmembrane</keyword>
<name>A0A2A9CVD4_9ACTN</name>
<proteinExistence type="predicted"/>
<feature type="region of interest" description="Disordered" evidence="1">
    <location>
        <begin position="1"/>
        <end position="75"/>
    </location>
</feature>